<dbReference type="GO" id="GO:0005783">
    <property type="term" value="C:endoplasmic reticulum"/>
    <property type="evidence" value="ECO:0007669"/>
    <property type="project" value="TreeGrafter"/>
</dbReference>
<name>A0A1I8A513_9BILA</name>
<dbReference type="InterPro" id="IPR002347">
    <property type="entry name" value="SDR_fam"/>
</dbReference>
<protein>
    <submittedName>
        <fullName evidence="11">Estradiol 17-beta-dehydrogenase 12</fullName>
    </submittedName>
</protein>
<organism evidence="10 11">
    <name type="scientific">Steinernema glaseri</name>
    <dbReference type="NCBI Taxonomy" id="37863"/>
    <lineage>
        <taxon>Eukaryota</taxon>
        <taxon>Metazoa</taxon>
        <taxon>Ecdysozoa</taxon>
        <taxon>Nematoda</taxon>
        <taxon>Chromadorea</taxon>
        <taxon>Rhabditida</taxon>
        <taxon>Tylenchina</taxon>
        <taxon>Panagrolaimomorpha</taxon>
        <taxon>Strongyloidoidea</taxon>
        <taxon>Steinernematidae</taxon>
        <taxon>Steinernema</taxon>
    </lineage>
</organism>
<dbReference type="GO" id="GO:0016491">
    <property type="term" value="F:oxidoreductase activity"/>
    <property type="evidence" value="ECO:0007669"/>
    <property type="project" value="UniProtKB-KW"/>
</dbReference>
<evidence type="ECO:0000256" key="1">
    <source>
        <dbReference type="ARBA" id="ARBA00005194"/>
    </source>
</evidence>
<dbReference type="PANTHER" id="PTHR43086">
    <property type="entry name" value="VERY-LONG-CHAIN 3-OXOOACYL-COA REDUCTASE"/>
    <property type="match status" value="1"/>
</dbReference>
<keyword evidence="8" id="KW-0275">Fatty acid biosynthesis</keyword>
<keyword evidence="2" id="KW-0444">Lipid biosynthesis</keyword>
<evidence type="ECO:0000256" key="3">
    <source>
        <dbReference type="ARBA" id="ARBA00022832"/>
    </source>
</evidence>
<evidence type="ECO:0000256" key="6">
    <source>
        <dbReference type="ARBA" id="ARBA00023002"/>
    </source>
</evidence>
<dbReference type="SUPFAM" id="SSF51735">
    <property type="entry name" value="NAD(P)-binding Rossmann-fold domains"/>
    <property type="match status" value="1"/>
</dbReference>
<comment type="similarity">
    <text evidence="9">Belongs to the short-chain dehydrogenases/reductases (SDR) family. 17-beta-HSD 3 subfamily.</text>
</comment>
<accession>A0A1I8A513</accession>
<dbReference type="PIRSF" id="PIRSF000126">
    <property type="entry name" value="11-beta-HSD1"/>
    <property type="match status" value="1"/>
</dbReference>
<dbReference type="Pfam" id="PF00106">
    <property type="entry name" value="adh_short"/>
    <property type="match status" value="1"/>
</dbReference>
<evidence type="ECO:0000313" key="11">
    <source>
        <dbReference type="WBParaSite" id="L893_g32934.t1"/>
    </source>
</evidence>
<keyword evidence="10" id="KW-1185">Reference proteome</keyword>
<dbReference type="Gene3D" id="3.40.50.720">
    <property type="entry name" value="NAD(P)-binding Rossmann-like Domain"/>
    <property type="match status" value="1"/>
</dbReference>
<comment type="pathway">
    <text evidence="1">Lipid metabolism; fatty acid biosynthesis.</text>
</comment>
<dbReference type="PANTHER" id="PTHR43086:SF2">
    <property type="entry name" value="HYDROXYSTEROID DEHYDROGENASE-LIKE PROTEIN 1"/>
    <property type="match status" value="1"/>
</dbReference>
<evidence type="ECO:0000256" key="7">
    <source>
        <dbReference type="ARBA" id="ARBA00023098"/>
    </source>
</evidence>
<evidence type="ECO:0000256" key="8">
    <source>
        <dbReference type="ARBA" id="ARBA00023160"/>
    </source>
</evidence>
<keyword evidence="6" id="KW-0560">Oxidoreductase</keyword>
<dbReference type="InterPro" id="IPR020904">
    <property type="entry name" value="Sc_DH/Rdtase_CS"/>
</dbReference>
<dbReference type="InterPro" id="IPR036291">
    <property type="entry name" value="NAD(P)-bd_dom_sf"/>
</dbReference>
<dbReference type="GO" id="GO:0030497">
    <property type="term" value="P:fatty acid elongation"/>
    <property type="evidence" value="ECO:0007669"/>
    <property type="project" value="TreeGrafter"/>
</dbReference>
<dbReference type="FunFam" id="3.40.50.720:FF:000467">
    <property type="entry name" value="Steroid dehydrogenase 4"/>
    <property type="match status" value="1"/>
</dbReference>
<dbReference type="AlphaFoldDB" id="A0A1I8A513"/>
<dbReference type="PRINTS" id="PR00080">
    <property type="entry name" value="SDRFAMILY"/>
</dbReference>
<reference evidence="11" key="1">
    <citation type="submission" date="2016-11" db="UniProtKB">
        <authorList>
            <consortium name="WormBaseParasite"/>
        </authorList>
    </citation>
    <scope>IDENTIFICATION</scope>
</reference>
<proteinExistence type="inferred from homology"/>
<keyword evidence="3" id="KW-0276">Fatty acid metabolism</keyword>
<evidence type="ECO:0000256" key="2">
    <source>
        <dbReference type="ARBA" id="ARBA00022516"/>
    </source>
</evidence>
<keyword evidence="7" id="KW-0443">Lipid metabolism</keyword>
<dbReference type="GO" id="GO:0006694">
    <property type="term" value="P:steroid biosynthetic process"/>
    <property type="evidence" value="ECO:0007669"/>
    <property type="project" value="UniProtKB-KW"/>
</dbReference>
<keyword evidence="5" id="KW-0752">Steroid biosynthesis</keyword>
<evidence type="ECO:0000256" key="5">
    <source>
        <dbReference type="ARBA" id="ARBA00022955"/>
    </source>
</evidence>
<evidence type="ECO:0000256" key="4">
    <source>
        <dbReference type="ARBA" id="ARBA00022857"/>
    </source>
</evidence>
<sequence>MACMCPVIALGWVALAYIGYRLFKAVSNVVYPYKLAAPIDLKKAAGAEWAVVTGSTDGIGLAYAKELARKGFKLLLISRTQAKLDDVKKVIEDESKVEVKTIAYDFTNPSMADYEQKLIQAFNELDIGILVNNVGLSYEYPDVLHKIEGGLKRVADITVINTVPPTVLSAAVLPKMVERRSGIIVNIASSAAANPMSMWAVYSATKKYVCWLSEILRMEYSSKNITIQTICPMLVATKMSKVSKTNFFTPSPEKFVKEAVRSIGNAEETSGCFSHQIQVEISNIVPQPIVNHFLTKMSVATRAKALRKKERLAAQKDE</sequence>
<keyword evidence="4" id="KW-0521">NADP</keyword>
<dbReference type="Proteomes" id="UP000095287">
    <property type="component" value="Unplaced"/>
</dbReference>
<dbReference type="WBParaSite" id="L893_g32934.t1">
    <property type="protein sequence ID" value="L893_g32934.t1"/>
    <property type="gene ID" value="L893_g32934"/>
</dbReference>
<dbReference type="PROSITE" id="PS00061">
    <property type="entry name" value="ADH_SHORT"/>
    <property type="match status" value="1"/>
</dbReference>
<dbReference type="CDD" id="cd05356">
    <property type="entry name" value="17beta-HSD1_like_SDR_c"/>
    <property type="match status" value="1"/>
</dbReference>
<dbReference type="PRINTS" id="PR00081">
    <property type="entry name" value="GDHRDH"/>
</dbReference>
<evidence type="ECO:0000313" key="10">
    <source>
        <dbReference type="Proteomes" id="UP000095287"/>
    </source>
</evidence>
<evidence type="ECO:0000256" key="9">
    <source>
        <dbReference type="ARBA" id="ARBA00038261"/>
    </source>
</evidence>